<comment type="caution">
    <text evidence="1">The sequence shown here is derived from an EMBL/GenBank/DDBJ whole genome shotgun (WGS) entry which is preliminary data.</text>
</comment>
<dbReference type="GO" id="GO:0008237">
    <property type="term" value="F:metallopeptidase activity"/>
    <property type="evidence" value="ECO:0007669"/>
    <property type="project" value="InterPro"/>
</dbReference>
<gene>
    <name evidence="1" type="ORF">E1293_17095</name>
</gene>
<dbReference type="AlphaFoldDB" id="A0A4R5BEH2"/>
<accession>A0A4R5BEH2</accession>
<protein>
    <recommendedName>
        <fullName evidence="3">Matrixin family metalloprotease</fullName>
    </recommendedName>
</protein>
<name>A0A4R5BEH2_9ACTN</name>
<organism evidence="1 2">
    <name type="scientific">Actinomadura darangshiensis</name>
    <dbReference type="NCBI Taxonomy" id="705336"/>
    <lineage>
        <taxon>Bacteria</taxon>
        <taxon>Bacillati</taxon>
        <taxon>Actinomycetota</taxon>
        <taxon>Actinomycetes</taxon>
        <taxon>Streptosporangiales</taxon>
        <taxon>Thermomonosporaceae</taxon>
        <taxon>Actinomadura</taxon>
    </lineage>
</organism>
<keyword evidence="2" id="KW-1185">Reference proteome</keyword>
<dbReference type="InterPro" id="IPR024079">
    <property type="entry name" value="MetalloPept_cat_dom_sf"/>
</dbReference>
<dbReference type="Gene3D" id="3.40.390.10">
    <property type="entry name" value="Collagenase (Catalytic Domain)"/>
    <property type="match status" value="1"/>
</dbReference>
<reference evidence="1 2" key="1">
    <citation type="submission" date="2019-03" db="EMBL/GenBank/DDBJ databases">
        <title>Draft genome sequences of novel Actinobacteria.</title>
        <authorList>
            <person name="Sahin N."/>
            <person name="Ay H."/>
            <person name="Saygin H."/>
        </authorList>
    </citation>
    <scope>NUCLEOTIDE SEQUENCE [LARGE SCALE GENOMIC DNA]</scope>
    <source>
        <strain evidence="1 2">DSM 45941</strain>
    </source>
</reference>
<proteinExistence type="predicted"/>
<dbReference type="OrthoDB" id="3482717at2"/>
<dbReference type="Proteomes" id="UP000295578">
    <property type="component" value="Unassembled WGS sequence"/>
</dbReference>
<dbReference type="SUPFAM" id="SSF55486">
    <property type="entry name" value="Metalloproteases ('zincins'), catalytic domain"/>
    <property type="match status" value="1"/>
</dbReference>
<evidence type="ECO:0000313" key="1">
    <source>
        <dbReference type="EMBL" id="TDD82194.1"/>
    </source>
</evidence>
<evidence type="ECO:0000313" key="2">
    <source>
        <dbReference type="Proteomes" id="UP000295578"/>
    </source>
</evidence>
<dbReference type="EMBL" id="SMKY01000068">
    <property type="protein sequence ID" value="TDD82194.1"/>
    <property type="molecule type" value="Genomic_DNA"/>
</dbReference>
<evidence type="ECO:0008006" key="3">
    <source>
        <dbReference type="Google" id="ProtNLM"/>
    </source>
</evidence>
<sequence length="178" mass="19179">MFPTSVTGGTCWTGFRTGFPCQTDNSAVYFYMDSNGEYELEATDKSTVNNAIDGEYRPTALAFHYDSSPVFSGSGETDIIYQEGSTGLPDSVAGTTWCNAKGGDGLDCDQQYIRIRGNGYITYARSCHETGHAVGLQHGDNSSPRLLNSDSRLGCLVTPSDGHNDLGANNRENVNATY</sequence>